<keyword evidence="3" id="KW-1185">Reference proteome</keyword>
<dbReference type="InterPro" id="IPR007842">
    <property type="entry name" value="HEPN_dom"/>
</dbReference>
<protein>
    <submittedName>
        <fullName evidence="2">HEPN domain-containing protein</fullName>
    </submittedName>
</protein>
<dbReference type="EMBL" id="JACCBS010000002">
    <property type="protein sequence ID" value="NYE57749.1"/>
    <property type="molecule type" value="Genomic_DNA"/>
</dbReference>
<organism evidence="2 3">
    <name type="scientific">Carboxydothermus ferrireducens DSM 11255</name>
    <dbReference type="NCBI Taxonomy" id="1119529"/>
    <lineage>
        <taxon>Bacteria</taxon>
        <taxon>Bacillati</taxon>
        <taxon>Bacillota</taxon>
        <taxon>Clostridia</taxon>
        <taxon>Thermoanaerobacterales</taxon>
        <taxon>Thermoanaerobacteraceae</taxon>
        <taxon>Carboxydothermus</taxon>
    </lineage>
</organism>
<feature type="domain" description="HEPN" evidence="1">
    <location>
        <begin position="9"/>
        <end position="64"/>
    </location>
</feature>
<sequence length="64" mass="7413">MDNWDVAFEWFNFADSDLNVAKYLMNMNPKPSNIICYHCQQSAEKYLKGFIALNGGQILKTHDL</sequence>
<dbReference type="RefSeq" id="WP_034542144.1">
    <property type="nucleotide sequence ID" value="NZ_JACCBS010000002.1"/>
</dbReference>
<evidence type="ECO:0000313" key="3">
    <source>
        <dbReference type="Proteomes" id="UP000604066"/>
    </source>
</evidence>
<gene>
    <name evidence="2" type="ORF">HDG70_001464</name>
</gene>
<evidence type="ECO:0000259" key="1">
    <source>
        <dbReference type="Pfam" id="PF05168"/>
    </source>
</evidence>
<dbReference type="SUPFAM" id="SSF81593">
    <property type="entry name" value="Nucleotidyltransferase substrate binding subunit/domain"/>
    <property type="match status" value="1"/>
</dbReference>
<dbReference type="Pfam" id="PF05168">
    <property type="entry name" value="HEPN"/>
    <property type="match status" value="1"/>
</dbReference>
<proteinExistence type="predicted"/>
<dbReference type="Proteomes" id="UP000604066">
    <property type="component" value="Unassembled WGS sequence"/>
</dbReference>
<evidence type="ECO:0000313" key="2">
    <source>
        <dbReference type="EMBL" id="NYE57749.1"/>
    </source>
</evidence>
<accession>A0ABX2R9A3</accession>
<reference evidence="2 3" key="1">
    <citation type="submission" date="2020-07" db="EMBL/GenBank/DDBJ databases">
        <title>Genomic Encyclopedia of Type Strains, Phase III (KMG-III): the genomes of soil and plant-associated and newly described type strains.</title>
        <authorList>
            <person name="Whitman W."/>
        </authorList>
    </citation>
    <scope>NUCLEOTIDE SEQUENCE [LARGE SCALE GENOMIC DNA]</scope>
    <source>
        <strain evidence="2 3">DSM 11255</strain>
    </source>
</reference>
<dbReference type="Gene3D" id="1.20.120.330">
    <property type="entry name" value="Nucleotidyltransferases domain 2"/>
    <property type="match status" value="1"/>
</dbReference>
<name>A0ABX2R9A3_9THEO</name>
<comment type="caution">
    <text evidence="2">The sequence shown here is derived from an EMBL/GenBank/DDBJ whole genome shotgun (WGS) entry which is preliminary data.</text>
</comment>